<proteinExistence type="predicted"/>
<dbReference type="GO" id="GO:0016874">
    <property type="term" value="F:ligase activity"/>
    <property type="evidence" value="ECO:0007669"/>
    <property type="project" value="UniProtKB-KW"/>
</dbReference>
<dbReference type="EMBL" id="JBDKWZ010000011">
    <property type="protein sequence ID" value="MEN7549875.1"/>
    <property type="molecule type" value="Genomic_DNA"/>
</dbReference>
<dbReference type="Proteomes" id="UP001403385">
    <property type="component" value="Unassembled WGS sequence"/>
</dbReference>
<evidence type="ECO:0000313" key="2">
    <source>
        <dbReference type="Proteomes" id="UP001403385"/>
    </source>
</evidence>
<dbReference type="PANTHER" id="PTHR40037">
    <property type="entry name" value="PHOSPHOESTERASE YJCG-RELATED"/>
    <property type="match status" value="1"/>
</dbReference>
<keyword evidence="1" id="KW-0436">Ligase</keyword>
<dbReference type="SUPFAM" id="SSF55144">
    <property type="entry name" value="LigT-like"/>
    <property type="match status" value="1"/>
</dbReference>
<dbReference type="InterPro" id="IPR050580">
    <property type="entry name" value="2H_phosphoesterase_YjcG-like"/>
</dbReference>
<sequence length="186" mass="22047">MENKTSLYFVAALPGQELQEEVTQIKEYFANHYQSKHALKSPPHVTVQMPFYWPDHLLEKLSELLRNFSKHFHSFPLRLKDFGAFPPRVIYVHVEPSKKLEKLKKALTSFFEHQIMLDPKFLDKRPYTPHMTVAFKDLQKEQFKLAWAEFKEKSFSYDFKVNALSLLKHDGTHWEVIESFPFGSED</sequence>
<dbReference type="AlphaFoldDB" id="A0AAW9SDJ6"/>
<dbReference type="Pfam" id="PF13563">
    <property type="entry name" value="2_5_RNA_ligase2"/>
    <property type="match status" value="1"/>
</dbReference>
<organism evidence="1 2">
    <name type="scientific">Rapidithrix thailandica</name>
    <dbReference type="NCBI Taxonomy" id="413964"/>
    <lineage>
        <taxon>Bacteria</taxon>
        <taxon>Pseudomonadati</taxon>
        <taxon>Bacteroidota</taxon>
        <taxon>Cytophagia</taxon>
        <taxon>Cytophagales</taxon>
        <taxon>Flammeovirgaceae</taxon>
        <taxon>Rapidithrix</taxon>
    </lineage>
</organism>
<gene>
    <name evidence="1" type="ORF">AAG747_18260</name>
</gene>
<accession>A0AAW9SDJ6</accession>
<keyword evidence="2" id="KW-1185">Reference proteome</keyword>
<dbReference type="RefSeq" id="WP_346822654.1">
    <property type="nucleotide sequence ID" value="NZ_JBDKWZ010000011.1"/>
</dbReference>
<evidence type="ECO:0000313" key="1">
    <source>
        <dbReference type="EMBL" id="MEN7549875.1"/>
    </source>
</evidence>
<comment type="caution">
    <text evidence="1">The sequence shown here is derived from an EMBL/GenBank/DDBJ whole genome shotgun (WGS) entry which is preliminary data.</text>
</comment>
<reference evidence="1 2" key="1">
    <citation type="submission" date="2024-04" db="EMBL/GenBank/DDBJ databases">
        <title>Novel genus in family Flammeovirgaceae.</title>
        <authorList>
            <person name="Nguyen T.H."/>
            <person name="Vuong T.Q."/>
            <person name="Le H."/>
            <person name="Kim S.-G."/>
        </authorList>
    </citation>
    <scope>NUCLEOTIDE SEQUENCE [LARGE SCALE GENOMIC DNA]</scope>
    <source>
        <strain evidence="1 2">JCM 23209</strain>
    </source>
</reference>
<dbReference type="PANTHER" id="PTHR40037:SF1">
    <property type="entry name" value="PHOSPHOESTERASE SAOUHSC_00951-RELATED"/>
    <property type="match status" value="1"/>
</dbReference>
<name>A0AAW9SDJ6_9BACT</name>
<protein>
    <submittedName>
        <fullName evidence="1">2'-5' RNA ligase family protein</fullName>
    </submittedName>
</protein>
<dbReference type="InterPro" id="IPR009097">
    <property type="entry name" value="Cyclic_Pdiesterase"/>
</dbReference>
<dbReference type="Gene3D" id="3.90.1140.10">
    <property type="entry name" value="Cyclic phosphodiesterase"/>
    <property type="match status" value="1"/>
</dbReference>